<dbReference type="EMBL" id="BSYI01000004">
    <property type="protein sequence ID" value="GMG81595.1"/>
    <property type="molecule type" value="Genomic_DNA"/>
</dbReference>
<feature type="transmembrane region" description="Helical" evidence="1">
    <location>
        <begin position="21"/>
        <end position="40"/>
    </location>
</feature>
<feature type="domain" description="Type VI secretion system IcmF C-terminal" evidence="2">
    <location>
        <begin position="1091"/>
        <end position="1196"/>
    </location>
</feature>
<gene>
    <name evidence="6" type="primary">tssM</name>
    <name evidence="6" type="ORF">LNKW23_08080</name>
</gene>
<sequence length="1215" mass="134079">MNIFSNILFVFERFMRSTVGLVLLFGGAMIAVIWMFGPMLTIDEWRPLDTELSRLIAIGIFVVILIITLIVVFWLRRRRERNLEEDIAKQPAEAVAEIDPSDEAAKGEIAELQGRMKQALGILRKSKLGGKGGARALYQLPWYIIIGPPGAGKTTAIVNSGLKFPLADKMGKAAVVGVGGTRNCDWWFTNEAVLIDTAGRYTTQESDEAQDSKSWIGFLDLLKKNRKRQPINGAMVAISLSDLSLQDEQTRRNHALAIRTRLRELREKLGVRFPVYVLFTKADLMAGFAEFYDRLSKEEREQVWGFTLPLEKKDAEGTPLRSFDQEFDALLARLNDRTIELLQQEVDHRRRSLIYGFSQQVESLRGVAKEFLGEVFQDSAFEDRQLVRGVYFTSGTQEGTPIDRLMRGMAQAFGIGRQAVGTGQGQGKSYFLTTLLSDVIFGEAGLVSADDKVERRYKWIFRGAVTAGILVAGVFGALWTMSYLGNDELLAMSRSDIERYQEAVAGIQINPVEDIDVASVVPALNILRDMPGNPTVNDPEPPLELTWGLYQGDAIGTESAQSYRAGLNKLLLPRLLLRLEKQMESNINASDLIYEGLKVYLTLGLRAPSVDKEMVQRWMLADWSLAFPGPANAQLREDLMVHLTALMDQPMQELPLNGNLVELVQQRLADRPLAERIYKAIISSPAAKQVPDWRITDAGGPQTTRVLIRPSGDPLSEGVEGIYTYKGWTEVFVGEALKVADRMRREAWVLGEIGAAELDEDALGRLTRDVLNLYYDDYVNRWDQVLADIDIIPPASINDAVRITNILSGANSPIKNILEDAARQTELTRKPGSPSLLDGGGEAIDTAATVVEQNFFASFDAQTAAILGALSSSSSPGGSGSAEAPPPPGQYVEEQFAWLRDLAAPPGPGVPSRVDDLLQKISDVNNELNQMSRGSGLTPAAEGGAVIELKETAQEPEFDQGPLKRWAMQVVNATGGFAAGTTRDALNKRWQATVLPFCEKTMNGRYPFARTSRSDMALQDFGKLFGPGGMIDSFFTKNLLEYVDTTSKPWRWKRVGGADLGISAAVLTQFQHAGDIRDSFFLGAGLPKVTFDLKPFALDSKATSVTLEVEGQQLEYAHEVPQVTPMTWPGSAGGRTRIAFTPQLPSAENSMSQEGPWAWFRLLDSAEVRRTNVSDRSRVVFNIGGRIAVFQLRAGSALNPFSLPAMRSFRCVKSL</sequence>
<accession>A0ABQ6LMT7</accession>
<dbReference type="NCBIfam" id="TIGR03348">
    <property type="entry name" value="VI_IcmF"/>
    <property type="match status" value="1"/>
</dbReference>
<dbReference type="InterPro" id="IPR053156">
    <property type="entry name" value="T6SS_TssM-like"/>
</dbReference>
<feature type="domain" description="IcmF-related" evidence="3">
    <location>
        <begin position="522"/>
        <end position="825"/>
    </location>
</feature>
<keyword evidence="1" id="KW-1133">Transmembrane helix</keyword>
<dbReference type="Pfam" id="PF21070">
    <property type="entry name" value="IcmF_helical"/>
    <property type="match status" value="1"/>
</dbReference>
<evidence type="ECO:0000259" key="4">
    <source>
        <dbReference type="Pfam" id="PF14331"/>
    </source>
</evidence>
<dbReference type="Pfam" id="PF14331">
    <property type="entry name" value="IcmF-related_N"/>
    <property type="match status" value="1"/>
</dbReference>
<feature type="domain" description="Type VI secretion system component TssM1 helical" evidence="5">
    <location>
        <begin position="983"/>
        <end position="1081"/>
    </location>
</feature>
<dbReference type="RefSeq" id="WP_285670258.1">
    <property type="nucleotide sequence ID" value="NZ_BSYI01000004.1"/>
</dbReference>
<keyword evidence="1" id="KW-0812">Transmembrane</keyword>
<evidence type="ECO:0000256" key="1">
    <source>
        <dbReference type="SAM" id="Phobius"/>
    </source>
</evidence>
<evidence type="ECO:0000313" key="6">
    <source>
        <dbReference type="EMBL" id="GMG81595.1"/>
    </source>
</evidence>
<comment type="caution">
    <text evidence="6">The sequence shown here is derived from an EMBL/GenBank/DDBJ whole genome shotgun (WGS) entry which is preliminary data.</text>
</comment>
<evidence type="ECO:0000259" key="2">
    <source>
        <dbReference type="Pfam" id="PF06744"/>
    </source>
</evidence>
<evidence type="ECO:0000259" key="3">
    <source>
        <dbReference type="Pfam" id="PF06761"/>
    </source>
</evidence>
<dbReference type="InterPro" id="IPR048677">
    <property type="entry name" value="TssM1_hel"/>
</dbReference>
<name>A0ABQ6LMT7_9RHOB</name>
<evidence type="ECO:0000259" key="5">
    <source>
        <dbReference type="Pfam" id="PF21070"/>
    </source>
</evidence>
<feature type="domain" description="Type VI secretion system component TssM1 N-terminal" evidence="4">
    <location>
        <begin position="209"/>
        <end position="467"/>
    </location>
</feature>
<organism evidence="6 7">
    <name type="scientific">Paralimibaculum aggregatum</name>
    <dbReference type="NCBI Taxonomy" id="3036245"/>
    <lineage>
        <taxon>Bacteria</taxon>
        <taxon>Pseudomonadati</taxon>
        <taxon>Pseudomonadota</taxon>
        <taxon>Alphaproteobacteria</taxon>
        <taxon>Rhodobacterales</taxon>
        <taxon>Paracoccaceae</taxon>
        <taxon>Paralimibaculum</taxon>
    </lineage>
</organism>
<dbReference type="PANTHER" id="PTHR36153:SF1">
    <property type="entry name" value="TYPE VI SECRETION SYSTEM COMPONENT TSSM1"/>
    <property type="match status" value="1"/>
</dbReference>
<dbReference type="InterPro" id="IPR010623">
    <property type="entry name" value="IcmF_C"/>
</dbReference>
<dbReference type="InterPro" id="IPR017731">
    <property type="entry name" value="TssM1-like"/>
</dbReference>
<keyword evidence="7" id="KW-1185">Reference proteome</keyword>
<dbReference type="InterPro" id="IPR009612">
    <property type="entry name" value="IcmF-rel"/>
</dbReference>
<protein>
    <submittedName>
        <fullName evidence="6">Type VI secretion system membrane subunit TssM</fullName>
    </submittedName>
</protein>
<dbReference type="Proteomes" id="UP001239909">
    <property type="component" value="Unassembled WGS sequence"/>
</dbReference>
<dbReference type="Pfam" id="PF06744">
    <property type="entry name" value="IcmF_C"/>
    <property type="match status" value="1"/>
</dbReference>
<proteinExistence type="predicted"/>
<keyword evidence="1" id="KW-0472">Membrane</keyword>
<dbReference type="InterPro" id="IPR027417">
    <property type="entry name" value="P-loop_NTPase"/>
</dbReference>
<dbReference type="CDD" id="cd00882">
    <property type="entry name" value="Ras_like_GTPase"/>
    <property type="match status" value="1"/>
</dbReference>
<dbReference type="SUPFAM" id="SSF52540">
    <property type="entry name" value="P-loop containing nucleoside triphosphate hydrolases"/>
    <property type="match status" value="1"/>
</dbReference>
<dbReference type="Pfam" id="PF06761">
    <property type="entry name" value="IcmF-related"/>
    <property type="match status" value="1"/>
</dbReference>
<dbReference type="InterPro" id="IPR025743">
    <property type="entry name" value="TssM1_N"/>
</dbReference>
<evidence type="ECO:0000313" key="7">
    <source>
        <dbReference type="Proteomes" id="UP001239909"/>
    </source>
</evidence>
<feature type="transmembrane region" description="Helical" evidence="1">
    <location>
        <begin position="459"/>
        <end position="484"/>
    </location>
</feature>
<feature type="transmembrane region" description="Helical" evidence="1">
    <location>
        <begin position="52"/>
        <end position="75"/>
    </location>
</feature>
<dbReference type="PANTHER" id="PTHR36153">
    <property type="entry name" value="INNER MEMBRANE PROTEIN-RELATED"/>
    <property type="match status" value="1"/>
</dbReference>
<reference evidence="6 7" key="1">
    <citation type="submission" date="2023-04" db="EMBL/GenBank/DDBJ databases">
        <title>Marinoamorphus aggregata gen. nov., sp. Nov., isolate from tissue of brittle star Ophioplocus japonicus.</title>
        <authorList>
            <person name="Kawano K."/>
            <person name="Sawayama S."/>
            <person name="Nakagawa S."/>
        </authorList>
    </citation>
    <scope>NUCLEOTIDE SEQUENCE [LARGE SCALE GENOMIC DNA]</scope>
    <source>
        <strain evidence="6 7">NKW23</strain>
    </source>
</reference>